<name>A0A4V1X9W6_9PEZI</name>
<comment type="caution">
    <text evidence="3">The sequence shown here is derived from an EMBL/GenBank/DDBJ whole genome shotgun (WGS) entry which is preliminary data.</text>
</comment>
<keyword evidence="1" id="KW-0175">Coiled coil</keyword>
<reference evidence="3 4" key="1">
    <citation type="submission" date="2018-06" db="EMBL/GenBank/DDBJ databases">
        <title>Complete Genomes of Monosporascus.</title>
        <authorList>
            <person name="Robinson A.J."/>
            <person name="Natvig D.O."/>
        </authorList>
    </citation>
    <scope>NUCLEOTIDE SEQUENCE [LARGE SCALE GENOMIC DNA]</scope>
    <source>
        <strain evidence="3 4">CBS 110550</strain>
    </source>
</reference>
<dbReference type="EMBL" id="QJNU01000455">
    <property type="protein sequence ID" value="RYO98537.1"/>
    <property type="molecule type" value="Genomic_DNA"/>
</dbReference>
<evidence type="ECO:0000313" key="4">
    <source>
        <dbReference type="Proteomes" id="UP000293360"/>
    </source>
</evidence>
<feature type="compositionally biased region" description="Polar residues" evidence="2">
    <location>
        <begin position="92"/>
        <end position="112"/>
    </location>
</feature>
<accession>A0A4V1X9W6</accession>
<proteinExistence type="predicted"/>
<evidence type="ECO:0000256" key="1">
    <source>
        <dbReference type="SAM" id="Coils"/>
    </source>
</evidence>
<sequence>MNRQLELVIDDLGKRKTEAEAARAVAAEKRVELEEMLKSVLSVTSRMQIGTDTSAGQSAVLQPPSVSNSGTTSPTSSVPAPAGLSRPPSGPSAGQSAVHQPPLSNSGTRSPTSSVPAPAGPSRPSSGPPSGLSGGQSAVPQSPVSIIKLFAC</sequence>
<organism evidence="3 4">
    <name type="scientific">Monosporascus ibericus</name>
    <dbReference type="NCBI Taxonomy" id="155417"/>
    <lineage>
        <taxon>Eukaryota</taxon>
        <taxon>Fungi</taxon>
        <taxon>Dikarya</taxon>
        <taxon>Ascomycota</taxon>
        <taxon>Pezizomycotina</taxon>
        <taxon>Sordariomycetes</taxon>
        <taxon>Xylariomycetidae</taxon>
        <taxon>Xylariales</taxon>
        <taxon>Xylariales incertae sedis</taxon>
        <taxon>Monosporascus</taxon>
    </lineage>
</organism>
<dbReference type="AlphaFoldDB" id="A0A4V1X9W6"/>
<protein>
    <submittedName>
        <fullName evidence="3">Uncharacterized protein</fullName>
    </submittedName>
</protein>
<feature type="compositionally biased region" description="Polar residues" evidence="2">
    <location>
        <begin position="54"/>
        <end position="78"/>
    </location>
</feature>
<keyword evidence="4" id="KW-1185">Reference proteome</keyword>
<feature type="compositionally biased region" description="Low complexity" evidence="2">
    <location>
        <begin position="113"/>
        <end position="138"/>
    </location>
</feature>
<gene>
    <name evidence="3" type="ORF">DL764_007044</name>
</gene>
<dbReference type="Proteomes" id="UP000293360">
    <property type="component" value="Unassembled WGS sequence"/>
</dbReference>
<evidence type="ECO:0000256" key="2">
    <source>
        <dbReference type="SAM" id="MobiDB-lite"/>
    </source>
</evidence>
<feature type="region of interest" description="Disordered" evidence="2">
    <location>
        <begin position="54"/>
        <end position="140"/>
    </location>
</feature>
<evidence type="ECO:0000313" key="3">
    <source>
        <dbReference type="EMBL" id="RYO98537.1"/>
    </source>
</evidence>
<feature type="coiled-coil region" evidence="1">
    <location>
        <begin position="2"/>
        <end position="36"/>
    </location>
</feature>